<evidence type="ECO:0000256" key="1">
    <source>
        <dbReference type="SAM" id="MobiDB-lite"/>
    </source>
</evidence>
<organism evidence="2 3">
    <name type="scientific">Actinomadura chibensis</name>
    <dbReference type="NCBI Taxonomy" id="392828"/>
    <lineage>
        <taxon>Bacteria</taxon>
        <taxon>Bacillati</taxon>
        <taxon>Actinomycetota</taxon>
        <taxon>Actinomycetes</taxon>
        <taxon>Streptosporangiales</taxon>
        <taxon>Thermomonosporaceae</taxon>
        <taxon>Actinomadura</taxon>
    </lineage>
</organism>
<dbReference type="Proteomes" id="UP000323380">
    <property type="component" value="Unassembled WGS sequence"/>
</dbReference>
<dbReference type="SUPFAM" id="SSF52540">
    <property type="entry name" value="P-loop containing nucleoside triphosphate hydrolases"/>
    <property type="match status" value="1"/>
</dbReference>
<name>A0A5D0NHJ2_9ACTN</name>
<comment type="caution">
    <text evidence="2">The sequence shown here is derived from an EMBL/GenBank/DDBJ whole genome shotgun (WGS) entry which is preliminary data.</text>
</comment>
<proteinExistence type="predicted"/>
<dbReference type="Gene3D" id="3.40.50.300">
    <property type="entry name" value="P-loop containing nucleotide triphosphate hydrolases"/>
    <property type="match status" value="1"/>
</dbReference>
<feature type="compositionally biased region" description="Polar residues" evidence="1">
    <location>
        <begin position="249"/>
        <end position="261"/>
    </location>
</feature>
<keyword evidence="3" id="KW-1185">Reference proteome</keyword>
<protein>
    <recommendedName>
        <fullName evidence="4">ParA family protein</fullName>
    </recommendedName>
</protein>
<evidence type="ECO:0000313" key="3">
    <source>
        <dbReference type="Proteomes" id="UP000323380"/>
    </source>
</evidence>
<accession>A0A5D0NHJ2</accession>
<dbReference type="RefSeq" id="WP_067896265.1">
    <property type="nucleotide sequence ID" value="NZ_VSFG01000005.1"/>
</dbReference>
<dbReference type="STRING" id="1220554.GCA_001552135_05093"/>
<gene>
    <name evidence="2" type="ORF">FXF69_23140</name>
</gene>
<feature type="region of interest" description="Disordered" evidence="1">
    <location>
        <begin position="244"/>
        <end position="278"/>
    </location>
</feature>
<dbReference type="EMBL" id="VSFG01000005">
    <property type="protein sequence ID" value="TYB43870.1"/>
    <property type="molecule type" value="Genomic_DNA"/>
</dbReference>
<evidence type="ECO:0000313" key="2">
    <source>
        <dbReference type="EMBL" id="TYB43870.1"/>
    </source>
</evidence>
<reference evidence="2 3" key="1">
    <citation type="submission" date="2019-08" db="EMBL/GenBank/DDBJ databases">
        <title>Actinomadura sp. nov. CYP1-5 isolated from mountain soil.</title>
        <authorList>
            <person name="Songsumanus A."/>
            <person name="Kuncharoen N."/>
            <person name="Kudo T."/>
            <person name="Yuki M."/>
            <person name="Igarashi Y."/>
            <person name="Tanasupawat S."/>
        </authorList>
    </citation>
    <scope>NUCLEOTIDE SEQUENCE [LARGE SCALE GENOMIC DNA]</scope>
    <source>
        <strain evidence="2 3">JCM 14158</strain>
    </source>
</reference>
<dbReference type="AlphaFoldDB" id="A0A5D0NHJ2"/>
<evidence type="ECO:0008006" key="4">
    <source>
        <dbReference type="Google" id="ProtNLM"/>
    </source>
</evidence>
<dbReference type="InterPro" id="IPR027417">
    <property type="entry name" value="P-loop_NTPase"/>
</dbReference>
<sequence length="278" mass="29008">MALYCLVSAGGSPGVTTTALGLALAWPGKVLLAECDPMGRRVLPGYMADRLEGSAGPGLLGLATSARAEPEGSLSLEDYVFPIADDGPVGLLHGVRDPRNASQLVALWPLLVQALTARDGDAIADLGRVGGAETPVPLLAAADVVVVVLKPTLVQVDAVRPRLDVVRALVADQALVGLCVVEDGPYRTVEMERALKVPVLAELPHSTSDARVLSDGARPRRTFRTCLLMRSLTRLATRLREVVGPPPALSSTADGPSNPVGQTLAGEPICPEPTRSRS</sequence>